<dbReference type="InterPro" id="IPR000595">
    <property type="entry name" value="cNMP-bd_dom"/>
</dbReference>
<dbReference type="AlphaFoldDB" id="A0A562TMH5"/>
<sequence length="187" mass="21933">MYELILANFSMHVALDAAETEPIKTKLQHKTIKKSTILLDICRHICFVNKGCLRIFNTDKDGEEHNILFCPENWWAVDIASFSGQTPAFYTIAALEDTEVFYLSYNVLEQLYIEIPKLERFFRIMIQNGFNLYQNRITSNLSKSAEERYMLFQKQYPKLEQRIAQKQIASYLGITPVFLSMIRKRNS</sequence>
<feature type="domain" description="Cyclic nucleotide-binding" evidence="1">
    <location>
        <begin position="40"/>
        <end position="112"/>
    </location>
</feature>
<dbReference type="SUPFAM" id="SSF51206">
    <property type="entry name" value="cAMP-binding domain-like"/>
    <property type="match status" value="1"/>
</dbReference>
<evidence type="ECO:0000313" key="3">
    <source>
        <dbReference type="Proteomes" id="UP000317010"/>
    </source>
</evidence>
<dbReference type="OrthoDB" id="9152304at2"/>
<protein>
    <submittedName>
        <fullName evidence="2">CRP-like cAMP-binding protein</fullName>
    </submittedName>
</protein>
<evidence type="ECO:0000313" key="2">
    <source>
        <dbReference type="EMBL" id="TWI94781.1"/>
    </source>
</evidence>
<organism evidence="2 3">
    <name type="scientific">Mucilaginibacter frigoritolerans</name>
    <dbReference type="NCBI Taxonomy" id="652788"/>
    <lineage>
        <taxon>Bacteria</taxon>
        <taxon>Pseudomonadati</taxon>
        <taxon>Bacteroidota</taxon>
        <taxon>Sphingobacteriia</taxon>
        <taxon>Sphingobacteriales</taxon>
        <taxon>Sphingobacteriaceae</taxon>
        <taxon>Mucilaginibacter</taxon>
    </lineage>
</organism>
<keyword evidence="3" id="KW-1185">Reference proteome</keyword>
<proteinExistence type="predicted"/>
<dbReference type="Pfam" id="PF00027">
    <property type="entry name" value="cNMP_binding"/>
    <property type="match status" value="1"/>
</dbReference>
<dbReference type="InterPro" id="IPR018490">
    <property type="entry name" value="cNMP-bd_dom_sf"/>
</dbReference>
<dbReference type="Proteomes" id="UP000317010">
    <property type="component" value="Unassembled WGS sequence"/>
</dbReference>
<dbReference type="Gene3D" id="2.60.120.10">
    <property type="entry name" value="Jelly Rolls"/>
    <property type="match status" value="1"/>
</dbReference>
<dbReference type="InterPro" id="IPR014710">
    <property type="entry name" value="RmlC-like_jellyroll"/>
</dbReference>
<evidence type="ECO:0000259" key="1">
    <source>
        <dbReference type="Pfam" id="PF00027"/>
    </source>
</evidence>
<dbReference type="CDD" id="cd00038">
    <property type="entry name" value="CAP_ED"/>
    <property type="match status" value="1"/>
</dbReference>
<comment type="caution">
    <text evidence="2">The sequence shown here is derived from an EMBL/GenBank/DDBJ whole genome shotgun (WGS) entry which is preliminary data.</text>
</comment>
<gene>
    <name evidence="2" type="ORF">JN11_04562</name>
</gene>
<name>A0A562TMH5_9SPHI</name>
<reference evidence="2 3" key="1">
    <citation type="submission" date="2019-07" db="EMBL/GenBank/DDBJ databases">
        <title>Genomic Encyclopedia of Archaeal and Bacterial Type Strains, Phase II (KMG-II): from individual species to whole genera.</title>
        <authorList>
            <person name="Goeker M."/>
        </authorList>
    </citation>
    <scope>NUCLEOTIDE SEQUENCE [LARGE SCALE GENOMIC DNA]</scope>
    <source>
        <strain evidence="2 3">ATCC BAA-1854</strain>
    </source>
</reference>
<accession>A0A562TMH5</accession>
<dbReference type="EMBL" id="VLLI01000018">
    <property type="protein sequence ID" value="TWI94781.1"/>
    <property type="molecule type" value="Genomic_DNA"/>
</dbReference>